<reference evidence="3" key="1">
    <citation type="journal article" date="2019" name="Int. J. Syst. Evol. Microbiol.">
        <title>The Global Catalogue of Microorganisms (GCM) 10K type strain sequencing project: providing services to taxonomists for standard genome sequencing and annotation.</title>
        <authorList>
            <consortium name="The Broad Institute Genomics Platform"/>
            <consortium name="The Broad Institute Genome Sequencing Center for Infectious Disease"/>
            <person name="Wu L."/>
            <person name="Ma J."/>
        </authorList>
    </citation>
    <scope>NUCLEOTIDE SEQUENCE [LARGE SCALE GENOMIC DNA]</scope>
    <source>
        <strain evidence="3">JCM 13250</strain>
    </source>
</reference>
<dbReference type="Pfam" id="PF03476">
    <property type="entry name" value="MOSC_N"/>
    <property type="match status" value="1"/>
</dbReference>
<dbReference type="PANTHER" id="PTHR14237">
    <property type="entry name" value="MOLYBDOPTERIN COFACTOR SULFURASE MOSC"/>
    <property type="match status" value="1"/>
</dbReference>
<proteinExistence type="predicted"/>
<sequence length="271" mass="29848">MQVTALTTYPVKGCYRVDRRRAHVYPWGLDGDRRWLIADRETGAAVTQREISALTVLRPTLAADGRLTITAPDRPDLVVPEPVDGPPQEVTVWSFTGAAARAGEAADAWLSEVLDRKVRLVWLDDPTRRTIKPPYAWPGDVVSFADGYPLLLANTASLAALNDWLAEDGSPEWPLPMERFRPNVVVTGAPAWAEDDWVGRLVRIGEVTFRVPEPCGRCVVTTTDQETGERGREPLRTLARHRSIGQKLLFAVNLIPEGAGEIGVGDPVTVR</sequence>
<keyword evidence="3" id="KW-1185">Reference proteome</keyword>
<dbReference type="RefSeq" id="WP_344132332.1">
    <property type="nucleotide sequence ID" value="NZ_BAAALT010000097.1"/>
</dbReference>
<dbReference type="Pfam" id="PF03473">
    <property type="entry name" value="MOSC"/>
    <property type="match status" value="1"/>
</dbReference>
<feature type="domain" description="MOSC" evidence="1">
    <location>
        <begin position="118"/>
        <end position="271"/>
    </location>
</feature>
<dbReference type="InterPro" id="IPR011037">
    <property type="entry name" value="Pyrv_Knase-like_insert_dom_sf"/>
</dbReference>
<accession>A0ABP4YGC6</accession>
<evidence type="ECO:0000313" key="3">
    <source>
        <dbReference type="Proteomes" id="UP001500218"/>
    </source>
</evidence>
<name>A0ABP4YGC6_9ACTN</name>
<dbReference type="PANTHER" id="PTHR14237:SF19">
    <property type="entry name" value="MITOCHONDRIAL AMIDOXIME REDUCING COMPONENT 1"/>
    <property type="match status" value="1"/>
</dbReference>
<dbReference type="InterPro" id="IPR005303">
    <property type="entry name" value="MOCOS_middle"/>
</dbReference>
<dbReference type="PROSITE" id="PS51340">
    <property type="entry name" value="MOSC"/>
    <property type="match status" value="1"/>
</dbReference>
<dbReference type="Proteomes" id="UP001500218">
    <property type="component" value="Unassembled WGS sequence"/>
</dbReference>
<comment type="caution">
    <text evidence="2">The sequence shown here is derived from an EMBL/GenBank/DDBJ whole genome shotgun (WGS) entry which is preliminary data.</text>
</comment>
<evidence type="ECO:0000259" key="1">
    <source>
        <dbReference type="PROSITE" id="PS51340"/>
    </source>
</evidence>
<dbReference type="SUPFAM" id="SSF50800">
    <property type="entry name" value="PK beta-barrel domain-like"/>
    <property type="match status" value="1"/>
</dbReference>
<protein>
    <submittedName>
        <fullName evidence="2">MOSC domain-containing protein</fullName>
    </submittedName>
</protein>
<dbReference type="InterPro" id="IPR005302">
    <property type="entry name" value="MoCF_Sase_C"/>
</dbReference>
<dbReference type="SUPFAM" id="SSF141673">
    <property type="entry name" value="MOSC N-terminal domain-like"/>
    <property type="match status" value="1"/>
</dbReference>
<dbReference type="EMBL" id="BAAALT010000097">
    <property type="protein sequence ID" value="GAA1809054.1"/>
    <property type="molecule type" value="Genomic_DNA"/>
</dbReference>
<organism evidence="2 3">
    <name type="scientific">Luedemannella flava</name>
    <dbReference type="NCBI Taxonomy" id="349316"/>
    <lineage>
        <taxon>Bacteria</taxon>
        <taxon>Bacillati</taxon>
        <taxon>Actinomycetota</taxon>
        <taxon>Actinomycetes</taxon>
        <taxon>Micromonosporales</taxon>
        <taxon>Micromonosporaceae</taxon>
        <taxon>Luedemannella</taxon>
    </lineage>
</organism>
<evidence type="ECO:0000313" key="2">
    <source>
        <dbReference type="EMBL" id="GAA1809054.1"/>
    </source>
</evidence>
<gene>
    <name evidence="2" type="ORF">GCM10009682_33540</name>
</gene>